<reference evidence="3" key="1">
    <citation type="journal article" date="2019" name="Int. J. Syst. Evol. Microbiol.">
        <title>The Global Catalogue of Microorganisms (GCM) 10K type strain sequencing project: providing services to taxonomists for standard genome sequencing and annotation.</title>
        <authorList>
            <consortium name="The Broad Institute Genomics Platform"/>
            <consortium name="The Broad Institute Genome Sequencing Center for Infectious Disease"/>
            <person name="Wu L."/>
            <person name="Ma J."/>
        </authorList>
    </citation>
    <scope>NUCLEOTIDE SEQUENCE [LARGE SCALE GENOMIC DNA]</scope>
    <source>
        <strain evidence="3">JCM 17938</strain>
    </source>
</reference>
<organism evidence="2 3">
    <name type="scientific">Actinoallomurus liliacearum</name>
    <dbReference type="NCBI Taxonomy" id="1080073"/>
    <lineage>
        <taxon>Bacteria</taxon>
        <taxon>Bacillati</taxon>
        <taxon>Actinomycetota</taxon>
        <taxon>Actinomycetes</taxon>
        <taxon>Streptosporangiales</taxon>
        <taxon>Thermomonosporaceae</taxon>
        <taxon>Actinoallomurus</taxon>
    </lineage>
</organism>
<keyword evidence="3" id="KW-1185">Reference proteome</keyword>
<sequence>MIPNRPGMVLAYSGQLAGGRIKEALAAHGLKPAHAHVLMLLSDEGPRGQQALVEELGVDPSVLVAILNDLEKDGLAERRRDPADRRRHIVEIRDRGTELVGDVHTAVAAVEAELFADLTAGELATLQRLLERVRPGADDEGCPGDD</sequence>
<gene>
    <name evidence="2" type="ORF">GCM10023195_80120</name>
</gene>
<dbReference type="Proteomes" id="UP001500212">
    <property type="component" value="Unassembled WGS sequence"/>
</dbReference>
<protein>
    <submittedName>
        <fullName evidence="2">MarR family winged helix-turn-helix transcriptional regulator</fullName>
    </submittedName>
</protein>
<dbReference type="PRINTS" id="PR00598">
    <property type="entry name" value="HTHMARR"/>
</dbReference>
<dbReference type="InterPro" id="IPR000835">
    <property type="entry name" value="HTH_MarR-typ"/>
</dbReference>
<dbReference type="SUPFAM" id="SSF46785">
    <property type="entry name" value="Winged helix' DNA-binding domain"/>
    <property type="match status" value="1"/>
</dbReference>
<accession>A0ABP8TYZ1</accession>
<dbReference type="InterPro" id="IPR039422">
    <property type="entry name" value="MarR/SlyA-like"/>
</dbReference>
<feature type="domain" description="HTH marR-type" evidence="1">
    <location>
        <begin position="1"/>
        <end position="135"/>
    </location>
</feature>
<dbReference type="Gene3D" id="1.10.10.10">
    <property type="entry name" value="Winged helix-like DNA-binding domain superfamily/Winged helix DNA-binding domain"/>
    <property type="match status" value="1"/>
</dbReference>
<dbReference type="RefSeq" id="WP_345366118.1">
    <property type="nucleotide sequence ID" value="NZ_BAABHJ010000040.1"/>
</dbReference>
<dbReference type="PANTHER" id="PTHR33164">
    <property type="entry name" value="TRANSCRIPTIONAL REGULATOR, MARR FAMILY"/>
    <property type="match status" value="1"/>
</dbReference>
<comment type="caution">
    <text evidence="2">The sequence shown here is derived from an EMBL/GenBank/DDBJ whole genome shotgun (WGS) entry which is preliminary data.</text>
</comment>
<dbReference type="SMART" id="SM00347">
    <property type="entry name" value="HTH_MARR"/>
    <property type="match status" value="1"/>
</dbReference>
<dbReference type="EMBL" id="BAABHJ010000040">
    <property type="protein sequence ID" value="GAA4617904.1"/>
    <property type="molecule type" value="Genomic_DNA"/>
</dbReference>
<dbReference type="PANTHER" id="PTHR33164:SF99">
    <property type="entry name" value="MARR FAMILY REGULATORY PROTEIN"/>
    <property type="match status" value="1"/>
</dbReference>
<dbReference type="Pfam" id="PF12802">
    <property type="entry name" value="MarR_2"/>
    <property type="match status" value="1"/>
</dbReference>
<dbReference type="PROSITE" id="PS50995">
    <property type="entry name" value="HTH_MARR_2"/>
    <property type="match status" value="1"/>
</dbReference>
<evidence type="ECO:0000313" key="2">
    <source>
        <dbReference type="EMBL" id="GAA4617904.1"/>
    </source>
</evidence>
<evidence type="ECO:0000259" key="1">
    <source>
        <dbReference type="PROSITE" id="PS50995"/>
    </source>
</evidence>
<evidence type="ECO:0000313" key="3">
    <source>
        <dbReference type="Proteomes" id="UP001500212"/>
    </source>
</evidence>
<dbReference type="InterPro" id="IPR036388">
    <property type="entry name" value="WH-like_DNA-bd_sf"/>
</dbReference>
<name>A0ABP8TYZ1_9ACTN</name>
<proteinExistence type="predicted"/>
<dbReference type="InterPro" id="IPR036390">
    <property type="entry name" value="WH_DNA-bd_sf"/>
</dbReference>